<comment type="caution">
    <text evidence="11">The sequence shown here is derived from an EMBL/GenBank/DDBJ whole genome shotgun (WGS) entry which is preliminary data.</text>
</comment>
<dbReference type="EMBL" id="SOML01000002">
    <property type="protein sequence ID" value="TFD97753.1"/>
    <property type="molecule type" value="Genomic_DNA"/>
</dbReference>
<evidence type="ECO:0000259" key="10">
    <source>
        <dbReference type="Pfam" id="PF21082"/>
    </source>
</evidence>
<evidence type="ECO:0000256" key="2">
    <source>
        <dbReference type="ARBA" id="ARBA00008017"/>
    </source>
</evidence>
<dbReference type="InterPro" id="IPR023408">
    <property type="entry name" value="MscS_beta-dom_sf"/>
</dbReference>
<dbReference type="Gene3D" id="3.30.70.100">
    <property type="match status" value="1"/>
</dbReference>
<keyword evidence="3" id="KW-1003">Cell membrane</keyword>
<keyword evidence="12" id="KW-1185">Reference proteome</keyword>
<feature type="transmembrane region" description="Helical" evidence="7">
    <location>
        <begin position="274"/>
        <end position="291"/>
    </location>
</feature>
<dbReference type="InterPro" id="IPR010920">
    <property type="entry name" value="LSM_dom_sf"/>
</dbReference>
<organism evidence="11 12">
    <name type="scientific">Dysgonomonas capnocytophagoides</name>
    <dbReference type="NCBI Taxonomy" id="45254"/>
    <lineage>
        <taxon>Bacteria</taxon>
        <taxon>Pseudomonadati</taxon>
        <taxon>Bacteroidota</taxon>
        <taxon>Bacteroidia</taxon>
        <taxon>Bacteroidales</taxon>
        <taxon>Dysgonomonadaceae</taxon>
        <taxon>Dysgonomonas</taxon>
    </lineage>
</organism>
<feature type="domain" description="Mechanosensitive ion channel MscS" evidence="9">
    <location>
        <begin position="366"/>
        <end position="431"/>
    </location>
</feature>
<evidence type="ECO:0000313" key="12">
    <source>
        <dbReference type="Proteomes" id="UP000297861"/>
    </source>
</evidence>
<dbReference type="SUPFAM" id="SSF82689">
    <property type="entry name" value="Mechanosensitive channel protein MscS (YggB), C-terminal domain"/>
    <property type="match status" value="1"/>
</dbReference>
<dbReference type="InterPro" id="IPR006685">
    <property type="entry name" value="MscS_channel_2nd"/>
</dbReference>
<dbReference type="PANTHER" id="PTHR30221:SF18">
    <property type="entry name" value="SLL0590 PROTEIN"/>
    <property type="match status" value="1"/>
</dbReference>
<evidence type="ECO:0000256" key="1">
    <source>
        <dbReference type="ARBA" id="ARBA00004651"/>
    </source>
</evidence>
<protein>
    <submittedName>
        <fullName evidence="11">Mechanosensitive ion channel</fullName>
    </submittedName>
</protein>
<dbReference type="GO" id="GO:0008381">
    <property type="term" value="F:mechanosensitive monoatomic ion channel activity"/>
    <property type="evidence" value="ECO:0007669"/>
    <property type="project" value="InterPro"/>
</dbReference>
<name>A0A4Y8L594_9BACT</name>
<evidence type="ECO:0000256" key="5">
    <source>
        <dbReference type="ARBA" id="ARBA00022989"/>
    </source>
</evidence>
<dbReference type="Proteomes" id="UP000297861">
    <property type="component" value="Unassembled WGS sequence"/>
</dbReference>
<feature type="transmembrane region" description="Helical" evidence="7">
    <location>
        <begin position="163"/>
        <end position="185"/>
    </location>
</feature>
<evidence type="ECO:0000313" key="11">
    <source>
        <dbReference type="EMBL" id="TFD97753.1"/>
    </source>
</evidence>
<proteinExistence type="inferred from homology"/>
<dbReference type="RefSeq" id="WP_134435556.1">
    <property type="nucleotide sequence ID" value="NZ_SOML01000002.1"/>
</dbReference>
<feature type="transmembrane region" description="Helical" evidence="7">
    <location>
        <begin position="352"/>
        <end position="379"/>
    </location>
</feature>
<sequence>MCKGNSYIFYFLCILGLLAFSLDPASAQKRNSKKNKKKVEVSKADTAQVAKIAPGKSPVVPFRDTIFFVYGNIGSFTAKQRAEAINERISKMEEDPFFAEDSMKLVDVNGNINIMYKGDIIMSVDTLQASFLKTTRSELAQNYLDEIISSIQKQQDETSLKRIAIQIGYTILVIGIQGLIIWFIIKGTRRLKIFIWLKRGRHLKSLVGLIDANRQVYIVIFLLKILRFFIILFSLYWGLWALFKVFPATMGWADELWGYVVIPLRAIAKSIIEYMPKLFTILVIIVIFRYTQKFIKSLADRVAEGKIAIKGFYADWARPTYNIVSGILYIFMFVLIFPYLPKSQSPIFQGVSVFAGLLLSLGSTSVIGNLVAGLVITYMRPFKIGDRVKMDDCVGNVIEKTALVTRVKTSKNELITIPNSSVMNSKTINYSQSAREYGLILYTSVTIGYDIPWTRVHELLKEVANRTELLLKNPKPFIQQEALDEFYVSYQLNVYTREANRMPHIYSELKKHIQDVFGEAGVELLSPHYRVNKNIDEIPPKSGSLPV</sequence>
<keyword evidence="5 7" id="KW-1133">Transmembrane helix</keyword>
<feature type="transmembrane region" description="Helical" evidence="7">
    <location>
        <begin position="216"/>
        <end position="237"/>
    </location>
</feature>
<dbReference type="Gene3D" id="1.10.287.1260">
    <property type="match status" value="1"/>
</dbReference>
<gene>
    <name evidence="11" type="ORF">E2605_03810</name>
</gene>
<reference evidence="11 12" key="1">
    <citation type="submission" date="2019-03" db="EMBL/GenBank/DDBJ databases">
        <title>San Antonio Military Medical Center submission to MRSN (WRAIR), pending publication.</title>
        <authorList>
            <person name="Blyth D.M."/>
            <person name="Mccarthy S.L."/>
            <person name="Schall S.E."/>
            <person name="Stam J.A."/>
            <person name="Ong A.C."/>
            <person name="Mcgann P.T."/>
        </authorList>
    </citation>
    <scope>NUCLEOTIDE SEQUENCE [LARGE SCALE GENOMIC DNA]</scope>
    <source>
        <strain evidence="11 12">MRSN571793</strain>
    </source>
</reference>
<dbReference type="GO" id="GO:0005886">
    <property type="term" value="C:plasma membrane"/>
    <property type="evidence" value="ECO:0007669"/>
    <property type="project" value="UniProtKB-SubCell"/>
</dbReference>
<dbReference type="Gene3D" id="2.30.30.60">
    <property type="match status" value="1"/>
</dbReference>
<keyword evidence="4 7" id="KW-0812">Transmembrane</keyword>
<dbReference type="AlphaFoldDB" id="A0A4Y8L594"/>
<dbReference type="InterPro" id="IPR011066">
    <property type="entry name" value="MscS_channel_C_sf"/>
</dbReference>
<dbReference type="PANTHER" id="PTHR30221">
    <property type="entry name" value="SMALL-CONDUCTANCE MECHANOSENSITIVE CHANNEL"/>
    <property type="match status" value="1"/>
</dbReference>
<keyword evidence="6 7" id="KW-0472">Membrane</keyword>
<accession>A0A4Y8L594</accession>
<comment type="similarity">
    <text evidence="2">Belongs to the MscS (TC 1.A.23) family.</text>
</comment>
<evidence type="ECO:0000256" key="7">
    <source>
        <dbReference type="SAM" id="Phobius"/>
    </source>
</evidence>
<feature type="chain" id="PRO_5021407317" evidence="8">
    <location>
        <begin position="28"/>
        <end position="547"/>
    </location>
</feature>
<dbReference type="InterPro" id="IPR049278">
    <property type="entry name" value="MS_channel_C"/>
</dbReference>
<feature type="transmembrane region" description="Helical" evidence="7">
    <location>
        <begin position="320"/>
        <end position="340"/>
    </location>
</feature>
<dbReference type="Pfam" id="PF00924">
    <property type="entry name" value="MS_channel_2nd"/>
    <property type="match status" value="1"/>
</dbReference>
<dbReference type="InterPro" id="IPR045275">
    <property type="entry name" value="MscS_archaea/bacteria_type"/>
</dbReference>
<dbReference type="SUPFAM" id="SSF50182">
    <property type="entry name" value="Sm-like ribonucleoproteins"/>
    <property type="match status" value="1"/>
</dbReference>
<keyword evidence="8" id="KW-0732">Signal</keyword>
<comment type="subcellular location">
    <subcellularLocation>
        <location evidence="1">Cell membrane</location>
        <topology evidence="1">Multi-pass membrane protein</topology>
    </subcellularLocation>
</comment>
<evidence type="ECO:0000259" key="9">
    <source>
        <dbReference type="Pfam" id="PF00924"/>
    </source>
</evidence>
<evidence type="ECO:0000256" key="3">
    <source>
        <dbReference type="ARBA" id="ARBA00022475"/>
    </source>
</evidence>
<evidence type="ECO:0000256" key="4">
    <source>
        <dbReference type="ARBA" id="ARBA00022692"/>
    </source>
</evidence>
<feature type="domain" description="Mechanosensitive ion channel MscS C-terminal" evidence="10">
    <location>
        <begin position="443"/>
        <end position="524"/>
    </location>
</feature>
<dbReference type="OrthoDB" id="9809206at2"/>
<feature type="signal peptide" evidence="8">
    <location>
        <begin position="1"/>
        <end position="27"/>
    </location>
</feature>
<evidence type="ECO:0000256" key="8">
    <source>
        <dbReference type="SAM" id="SignalP"/>
    </source>
</evidence>
<evidence type="ECO:0000256" key="6">
    <source>
        <dbReference type="ARBA" id="ARBA00023136"/>
    </source>
</evidence>
<dbReference type="Pfam" id="PF21082">
    <property type="entry name" value="MS_channel_3rd"/>
    <property type="match status" value="1"/>
</dbReference>